<reference evidence="1" key="2">
    <citation type="submission" date="2017-11" db="EMBL/GenBank/DDBJ databases">
        <title>Coralsnake Venomics: Analyses of Venom Gland Transcriptomes and Proteomes of Six Brazilian Taxa.</title>
        <authorList>
            <person name="Aird S.D."/>
            <person name="Jorge da Silva N."/>
            <person name="Qiu L."/>
            <person name="Villar-Briones A."/>
            <person name="Aparecida-Saddi V."/>
            <person name="Campos-Telles M.P."/>
            <person name="Grau M."/>
            <person name="Mikheyev A.S."/>
        </authorList>
    </citation>
    <scope>NUCLEOTIDE SEQUENCE</scope>
    <source>
        <tissue evidence="1">Venom_gland</tissue>
    </source>
</reference>
<proteinExistence type="predicted"/>
<protein>
    <submittedName>
        <fullName evidence="1">Uncharacterized protein</fullName>
    </submittedName>
</protein>
<dbReference type="EMBL" id="IACK01070513">
    <property type="protein sequence ID" value="LAA76521.1"/>
    <property type="molecule type" value="Transcribed_RNA"/>
</dbReference>
<dbReference type="AlphaFoldDB" id="A0A2D4HX26"/>
<reference evidence="1" key="1">
    <citation type="submission" date="2017-07" db="EMBL/GenBank/DDBJ databases">
        <authorList>
            <person name="Mikheyev A."/>
            <person name="Grau M."/>
        </authorList>
    </citation>
    <scope>NUCLEOTIDE SEQUENCE</scope>
    <source>
        <tissue evidence="1">Venom_gland</tissue>
    </source>
</reference>
<organism evidence="1">
    <name type="scientific">Micrurus lemniscatus lemniscatus</name>
    <dbReference type="NCBI Taxonomy" id="129467"/>
    <lineage>
        <taxon>Eukaryota</taxon>
        <taxon>Metazoa</taxon>
        <taxon>Chordata</taxon>
        <taxon>Craniata</taxon>
        <taxon>Vertebrata</taxon>
        <taxon>Euteleostomi</taxon>
        <taxon>Lepidosauria</taxon>
        <taxon>Squamata</taxon>
        <taxon>Bifurcata</taxon>
        <taxon>Unidentata</taxon>
        <taxon>Episquamata</taxon>
        <taxon>Toxicofera</taxon>
        <taxon>Serpentes</taxon>
        <taxon>Colubroidea</taxon>
        <taxon>Elapidae</taxon>
        <taxon>Elapinae</taxon>
        <taxon>Micrurus</taxon>
    </lineage>
</organism>
<sequence>MESVQGKISEALCPAEPTDGLTNVWVEGTINSVINNISTSPTEALKLKRTHCRVYQQRNMYSSRENWEWQSTRPADSTMQAIRKLHGEITMDKQPHTTAIGCSSHGPNLFPIDFMKLDTPQRIHRRAEEVLIYAKATHCCH</sequence>
<evidence type="ECO:0000313" key="1">
    <source>
        <dbReference type="EMBL" id="LAA76521.1"/>
    </source>
</evidence>
<name>A0A2D4HX26_MICLE</name>
<accession>A0A2D4HX26</accession>